<proteinExistence type="predicted"/>
<protein>
    <submittedName>
        <fullName evidence="2">Dihydrofolate reductase</fullName>
    </submittedName>
</protein>
<keyword evidence="3" id="KW-1185">Reference proteome</keyword>
<sequence length="181" mass="19235">MGRPRVSAFLAVSLDGFIARPDGGLDWLEIPPPSPGEDYGYAAFFESVDGLVMGRHSFETVLGFEAWPYGDTPVEVLTYRPLDVPPALAGKVHVSADTPAELVARLGAAGRQHLYVDGGRTVQGFLAAGLLDALTLTRIPVILGAGIPLFGSLAASIPLRHDTTRVFANGLVQSRYLPARP</sequence>
<organism evidence="2 3">
    <name type="scientific">Zoogloea oryzae</name>
    <dbReference type="NCBI Taxonomy" id="310767"/>
    <lineage>
        <taxon>Bacteria</taxon>
        <taxon>Pseudomonadati</taxon>
        <taxon>Pseudomonadota</taxon>
        <taxon>Betaproteobacteria</taxon>
        <taxon>Rhodocyclales</taxon>
        <taxon>Zoogloeaceae</taxon>
        <taxon>Zoogloea</taxon>
    </lineage>
</organism>
<evidence type="ECO:0000259" key="1">
    <source>
        <dbReference type="Pfam" id="PF01872"/>
    </source>
</evidence>
<dbReference type="InterPro" id="IPR050765">
    <property type="entry name" value="Riboflavin_Biosynth_HTPR"/>
</dbReference>
<reference evidence="3" key="1">
    <citation type="journal article" date="2019" name="Int. J. Syst. Evol. Microbiol.">
        <title>The Global Catalogue of Microorganisms (GCM) 10K type strain sequencing project: providing services to taxonomists for standard genome sequencing and annotation.</title>
        <authorList>
            <consortium name="The Broad Institute Genomics Platform"/>
            <consortium name="The Broad Institute Genome Sequencing Center for Infectious Disease"/>
            <person name="Wu L."/>
            <person name="Ma J."/>
        </authorList>
    </citation>
    <scope>NUCLEOTIDE SEQUENCE [LARGE SCALE GENOMIC DNA]</scope>
    <source>
        <strain evidence="3">NBRC 102407</strain>
    </source>
</reference>
<dbReference type="InterPro" id="IPR024072">
    <property type="entry name" value="DHFR-like_dom_sf"/>
</dbReference>
<dbReference type="Proteomes" id="UP001157167">
    <property type="component" value="Unassembled WGS sequence"/>
</dbReference>
<evidence type="ECO:0000313" key="3">
    <source>
        <dbReference type="Proteomes" id="UP001157167"/>
    </source>
</evidence>
<dbReference type="EMBL" id="BSPX01000136">
    <property type="protein sequence ID" value="GLT24712.1"/>
    <property type="molecule type" value="Genomic_DNA"/>
</dbReference>
<dbReference type="PANTHER" id="PTHR38011:SF11">
    <property type="entry name" value="2,5-DIAMINO-6-RIBOSYLAMINO-4(3H)-PYRIMIDINONE 5'-PHOSPHATE REDUCTASE"/>
    <property type="match status" value="1"/>
</dbReference>
<dbReference type="InterPro" id="IPR002734">
    <property type="entry name" value="RibDG_C"/>
</dbReference>
<name>A0ABQ6FGH0_9RHOO</name>
<evidence type="ECO:0000313" key="2">
    <source>
        <dbReference type="EMBL" id="GLT24712.1"/>
    </source>
</evidence>
<accession>A0ABQ6FGH0</accession>
<comment type="caution">
    <text evidence="2">The sequence shown here is derived from an EMBL/GenBank/DDBJ whole genome shotgun (WGS) entry which is preliminary data.</text>
</comment>
<dbReference type="RefSeq" id="WP_284189905.1">
    <property type="nucleotide sequence ID" value="NZ_BSPX01000136.1"/>
</dbReference>
<dbReference type="PANTHER" id="PTHR38011">
    <property type="entry name" value="DIHYDROFOLATE REDUCTASE FAMILY PROTEIN (AFU_ORTHOLOGUE AFUA_8G06820)"/>
    <property type="match status" value="1"/>
</dbReference>
<dbReference type="SUPFAM" id="SSF53597">
    <property type="entry name" value="Dihydrofolate reductase-like"/>
    <property type="match status" value="1"/>
</dbReference>
<gene>
    <name evidence="2" type="ORF">GCM10007933_42060</name>
</gene>
<feature type="domain" description="Bacterial bifunctional deaminase-reductase C-terminal" evidence="1">
    <location>
        <begin position="5"/>
        <end position="172"/>
    </location>
</feature>
<dbReference type="Gene3D" id="3.40.430.10">
    <property type="entry name" value="Dihydrofolate Reductase, subunit A"/>
    <property type="match status" value="1"/>
</dbReference>
<dbReference type="Pfam" id="PF01872">
    <property type="entry name" value="RibD_C"/>
    <property type="match status" value="1"/>
</dbReference>